<evidence type="ECO:0000256" key="2">
    <source>
        <dbReference type="SAM" id="Phobius"/>
    </source>
</evidence>
<keyword evidence="2" id="KW-0812">Transmembrane</keyword>
<organism evidence="4 5">
    <name type="scientific">Periplaneta americana</name>
    <name type="common">American cockroach</name>
    <name type="synonym">Blatta americana</name>
    <dbReference type="NCBI Taxonomy" id="6978"/>
    <lineage>
        <taxon>Eukaryota</taxon>
        <taxon>Metazoa</taxon>
        <taxon>Ecdysozoa</taxon>
        <taxon>Arthropoda</taxon>
        <taxon>Hexapoda</taxon>
        <taxon>Insecta</taxon>
        <taxon>Pterygota</taxon>
        <taxon>Neoptera</taxon>
        <taxon>Polyneoptera</taxon>
        <taxon>Dictyoptera</taxon>
        <taxon>Blattodea</taxon>
        <taxon>Blattoidea</taxon>
        <taxon>Blattidae</taxon>
        <taxon>Blattinae</taxon>
        <taxon>Periplaneta</taxon>
    </lineage>
</organism>
<dbReference type="InterPro" id="IPR052958">
    <property type="entry name" value="IFN-induced_PKR_regulator"/>
</dbReference>
<dbReference type="InterPro" id="IPR008906">
    <property type="entry name" value="HATC_C_dom"/>
</dbReference>
<name>A0ABQ8S472_PERAM</name>
<evidence type="ECO:0000313" key="4">
    <source>
        <dbReference type="EMBL" id="KAJ4428814.1"/>
    </source>
</evidence>
<evidence type="ECO:0000256" key="1">
    <source>
        <dbReference type="SAM" id="MobiDB-lite"/>
    </source>
</evidence>
<evidence type="ECO:0000313" key="5">
    <source>
        <dbReference type="Proteomes" id="UP001148838"/>
    </source>
</evidence>
<protein>
    <recommendedName>
        <fullName evidence="3">HAT C-terminal dimerisation domain-containing protein</fullName>
    </recommendedName>
</protein>
<dbReference type="Proteomes" id="UP001148838">
    <property type="component" value="Unassembled WGS sequence"/>
</dbReference>
<comment type="caution">
    <text evidence="4">The sequence shown here is derived from an EMBL/GenBank/DDBJ whole genome shotgun (WGS) entry which is preliminary data.</text>
</comment>
<dbReference type="Pfam" id="PF05699">
    <property type="entry name" value="Dimer_Tnp_hAT"/>
    <property type="match status" value="1"/>
</dbReference>
<accession>A0ABQ8S472</accession>
<keyword evidence="5" id="KW-1185">Reference proteome</keyword>
<sequence>MIQDDQVAIPKCNNISITILSPKYACGNVTDEDSGDENNPTIDSMPGSQLRSETEVTLNTQGEGMDDYDDESHNGDDEHSKGDGAMKLFSCTHKALKRFYTLPVTTATPERSFSTLRYLKTYLRSTMGADRLNGLALMYTFKNVEVKAHEVLDQMSKKPRRLLLHMSFCHSFCIAVILSWLTRVVIKSYKPSFAFAGSSLLESQKTAEPNKIPIKFLQDSDKLIRSALKQILQLPTDTPDNMIYSDMKCKGLGLFKAEWEAHLQHANTCRVLALSANPYVTATRDLFTESTECVKSLQLTELSDELEAWAKLPQKGLGVELYSEFTPANSWIRHREGLTSSEWREAIKMTAHVSSVRSLPGRTRDNILCRRCHREPETLAHVLGSCPHGEVLRNSRHHRIRSMIAEQFRSINFQVFEEVHGLADNGSTRRIDMIAIPPNNNNGYIIDPTVRFEKQKSQPEDVKM</sequence>
<feature type="region of interest" description="Disordered" evidence="1">
    <location>
        <begin position="30"/>
        <end position="81"/>
    </location>
</feature>
<feature type="transmembrane region" description="Helical" evidence="2">
    <location>
        <begin position="162"/>
        <end position="181"/>
    </location>
</feature>
<feature type="compositionally biased region" description="Polar residues" evidence="1">
    <location>
        <begin position="37"/>
        <end position="62"/>
    </location>
</feature>
<feature type="domain" description="HAT C-terminal dimerisation" evidence="3">
    <location>
        <begin position="89"/>
        <end position="143"/>
    </location>
</feature>
<gene>
    <name evidence="4" type="ORF">ANN_25807</name>
</gene>
<dbReference type="EMBL" id="JAJSOF020000036">
    <property type="protein sequence ID" value="KAJ4428814.1"/>
    <property type="molecule type" value="Genomic_DNA"/>
</dbReference>
<keyword evidence="2" id="KW-1133">Transmembrane helix</keyword>
<reference evidence="4 5" key="1">
    <citation type="journal article" date="2022" name="Allergy">
        <title>Genome assembly and annotation of Periplaneta americana reveal a comprehensive cockroach allergen profile.</title>
        <authorList>
            <person name="Wang L."/>
            <person name="Xiong Q."/>
            <person name="Saelim N."/>
            <person name="Wang L."/>
            <person name="Nong W."/>
            <person name="Wan A.T."/>
            <person name="Shi M."/>
            <person name="Liu X."/>
            <person name="Cao Q."/>
            <person name="Hui J.H.L."/>
            <person name="Sookrung N."/>
            <person name="Leung T.F."/>
            <person name="Tungtrongchitr A."/>
            <person name="Tsui S.K.W."/>
        </authorList>
    </citation>
    <scope>NUCLEOTIDE SEQUENCE [LARGE SCALE GENOMIC DNA]</scope>
    <source>
        <strain evidence="4">PWHHKU_190912</strain>
    </source>
</reference>
<feature type="compositionally biased region" description="Basic and acidic residues" evidence="1">
    <location>
        <begin position="71"/>
        <end position="81"/>
    </location>
</feature>
<dbReference type="PANTHER" id="PTHR46289:SF14">
    <property type="entry name" value="DUF4371 DOMAIN-CONTAINING PROTEIN"/>
    <property type="match status" value="1"/>
</dbReference>
<proteinExistence type="predicted"/>
<evidence type="ECO:0000259" key="3">
    <source>
        <dbReference type="Pfam" id="PF05699"/>
    </source>
</evidence>
<keyword evidence="2" id="KW-0472">Membrane</keyword>
<dbReference type="PANTHER" id="PTHR46289">
    <property type="entry name" value="52 KDA REPRESSOR OF THE INHIBITOR OF THE PROTEIN KINASE-LIKE PROTEIN-RELATED"/>
    <property type="match status" value="1"/>
</dbReference>